<dbReference type="AlphaFoldDB" id="A0A5E4M7I2"/>
<gene>
    <name evidence="1" type="ORF">CINCED_3A015693</name>
</gene>
<name>A0A5E4M7I2_9HEMI</name>
<evidence type="ECO:0000313" key="1">
    <source>
        <dbReference type="EMBL" id="VVC25318.1"/>
    </source>
</evidence>
<organism evidence="1 2">
    <name type="scientific">Cinara cedri</name>
    <dbReference type="NCBI Taxonomy" id="506608"/>
    <lineage>
        <taxon>Eukaryota</taxon>
        <taxon>Metazoa</taxon>
        <taxon>Ecdysozoa</taxon>
        <taxon>Arthropoda</taxon>
        <taxon>Hexapoda</taxon>
        <taxon>Insecta</taxon>
        <taxon>Pterygota</taxon>
        <taxon>Neoptera</taxon>
        <taxon>Paraneoptera</taxon>
        <taxon>Hemiptera</taxon>
        <taxon>Sternorrhyncha</taxon>
        <taxon>Aphidomorpha</taxon>
        <taxon>Aphidoidea</taxon>
        <taxon>Aphididae</taxon>
        <taxon>Lachninae</taxon>
        <taxon>Cinara</taxon>
    </lineage>
</organism>
<protein>
    <submittedName>
        <fullName evidence="1">Uncharacterized protein</fullName>
    </submittedName>
</protein>
<reference evidence="1 2" key="1">
    <citation type="submission" date="2019-08" db="EMBL/GenBank/DDBJ databases">
        <authorList>
            <person name="Alioto T."/>
            <person name="Alioto T."/>
            <person name="Gomez Garrido J."/>
        </authorList>
    </citation>
    <scope>NUCLEOTIDE SEQUENCE [LARGE SCALE GENOMIC DNA]</scope>
</reference>
<sequence length="59" mass="6711">MRRFCRYLEVVLNTRLPFGSHLRTVAKKVPENVTIALGQLMPRLTICEAQAFLCFAGMV</sequence>
<dbReference type="EMBL" id="CABPRJ010000011">
    <property type="protein sequence ID" value="VVC25318.1"/>
    <property type="molecule type" value="Genomic_DNA"/>
</dbReference>
<accession>A0A5E4M7I2</accession>
<proteinExistence type="predicted"/>
<evidence type="ECO:0000313" key="2">
    <source>
        <dbReference type="Proteomes" id="UP000325440"/>
    </source>
</evidence>
<dbReference type="Proteomes" id="UP000325440">
    <property type="component" value="Unassembled WGS sequence"/>
</dbReference>
<keyword evidence="2" id="KW-1185">Reference proteome</keyword>